<gene>
    <name evidence="1" type="ORF">METZ01_LOCUS317091</name>
</gene>
<accession>A0A382NUY9</accession>
<sequence>MADGQSSVPVSPSGGRVVGCPHGYLCFVDAVDLVLRFLENRQQPKSHPLYRARAPDPKGGVSLPQKSGFFHCWPRCDFGPDGTKSNPLKTPVF</sequence>
<proteinExistence type="predicted"/>
<dbReference type="EMBL" id="UINC01102535">
    <property type="protein sequence ID" value="SVC64237.1"/>
    <property type="molecule type" value="Genomic_DNA"/>
</dbReference>
<protein>
    <submittedName>
        <fullName evidence="1">Uncharacterized protein</fullName>
    </submittedName>
</protein>
<name>A0A382NUY9_9ZZZZ</name>
<dbReference type="AlphaFoldDB" id="A0A382NUY9"/>
<evidence type="ECO:0000313" key="1">
    <source>
        <dbReference type="EMBL" id="SVC64237.1"/>
    </source>
</evidence>
<organism evidence="1">
    <name type="scientific">marine metagenome</name>
    <dbReference type="NCBI Taxonomy" id="408172"/>
    <lineage>
        <taxon>unclassified sequences</taxon>
        <taxon>metagenomes</taxon>
        <taxon>ecological metagenomes</taxon>
    </lineage>
</organism>
<reference evidence="1" key="1">
    <citation type="submission" date="2018-05" db="EMBL/GenBank/DDBJ databases">
        <authorList>
            <person name="Lanie J.A."/>
            <person name="Ng W.-L."/>
            <person name="Kazmierczak K.M."/>
            <person name="Andrzejewski T.M."/>
            <person name="Davidsen T.M."/>
            <person name="Wayne K.J."/>
            <person name="Tettelin H."/>
            <person name="Glass J.I."/>
            <person name="Rusch D."/>
            <person name="Podicherti R."/>
            <person name="Tsui H.-C.T."/>
            <person name="Winkler M.E."/>
        </authorList>
    </citation>
    <scope>NUCLEOTIDE SEQUENCE</scope>
</reference>